<dbReference type="GO" id="GO:0009228">
    <property type="term" value="P:thiamine biosynthetic process"/>
    <property type="evidence" value="ECO:0007669"/>
    <property type="project" value="UniProtKB-KW"/>
</dbReference>
<dbReference type="EMBL" id="CP001818">
    <property type="protein sequence ID" value="ACZ19924.1"/>
    <property type="molecule type" value="Genomic_DNA"/>
</dbReference>
<dbReference type="HOGENOM" id="CLU_019943_0_0_0"/>
<gene>
    <name evidence="12" type="ordered locus">Taci_1710</name>
</gene>
<dbReference type="GO" id="GO:0000287">
    <property type="term" value="F:magnesium ion binding"/>
    <property type="evidence" value="ECO:0007669"/>
    <property type="project" value="InterPro"/>
</dbReference>
<protein>
    <recommendedName>
        <fullName evidence="4">hydroxyethylthiazole kinase</fullName>
        <ecNumber evidence="4">2.7.1.50</ecNumber>
    </recommendedName>
</protein>
<evidence type="ECO:0000313" key="13">
    <source>
        <dbReference type="Proteomes" id="UP000002030"/>
    </source>
</evidence>
<keyword evidence="5 12" id="KW-0808">Transferase</keyword>
<organism evidence="12 13">
    <name type="scientific">Thermanaerovibrio acidaminovorans (strain ATCC 49978 / DSM 6589 / Su883)</name>
    <name type="common">Selenomonas acidaminovorans</name>
    <dbReference type="NCBI Taxonomy" id="525903"/>
    <lineage>
        <taxon>Bacteria</taxon>
        <taxon>Thermotogati</taxon>
        <taxon>Synergistota</taxon>
        <taxon>Synergistia</taxon>
        <taxon>Synergistales</taxon>
        <taxon>Synergistaceae</taxon>
        <taxon>Thermanaerovibrio</taxon>
    </lineage>
</organism>
<evidence type="ECO:0000256" key="8">
    <source>
        <dbReference type="ARBA" id="ARBA00022777"/>
    </source>
</evidence>
<dbReference type="GO" id="GO:0005524">
    <property type="term" value="F:ATP binding"/>
    <property type="evidence" value="ECO:0007669"/>
    <property type="project" value="UniProtKB-KW"/>
</dbReference>
<dbReference type="AlphaFoldDB" id="D1B7D3"/>
<evidence type="ECO:0000256" key="6">
    <source>
        <dbReference type="ARBA" id="ARBA00022723"/>
    </source>
</evidence>
<keyword evidence="13" id="KW-1185">Reference proteome</keyword>
<dbReference type="InterPro" id="IPR029056">
    <property type="entry name" value="Ribokinase-like"/>
</dbReference>
<evidence type="ECO:0000256" key="4">
    <source>
        <dbReference type="ARBA" id="ARBA00012129"/>
    </source>
</evidence>
<dbReference type="EnsemblBacteria" id="ACZ19924">
    <property type="protein sequence ID" value="ACZ19924"/>
    <property type="gene ID" value="Taci_1710"/>
</dbReference>
<dbReference type="OrthoDB" id="4682at2"/>
<keyword evidence="11" id="KW-0784">Thiamine biosynthesis</keyword>
<dbReference type="Pfam" id="PF02110">
    <property type="entry name" value="HK"/>
    <property type="match status" value="1"/>
</dbReference>
<dbReference type="InterPro" id="IPR000417">
    <property type="entry name" value="Hyethyz_kinase"/>
</dbReference>
<proteinExistence type="predicted"/>
<evidence type="ECO:0000256" key="10">
    <source>
        <dbReference type="ARBA" id="ARBA00022842"/>
    </source>
</evidence>
<dbReference type="eggNOG" id="COG2145">
    <property type="taxonomic scope" value="Bacteria"/>
</dbReference>
<keyword evidence="6" id="KW-0479">Metal-binding</keyword>
<evidence type="ECO:0000256" key="5">
    <source>
        <dbReference type="ARBA" id="ARBA00022679"/>
    </source>
</evidence>
<name>D1B7D3_THEAS</name>
<accession>D1B7D3</accession>
<dbReference type="STRING" id="525903.Taci_1710"/>
<evidence type="ECO:0000256" key="7">
    <source>
        <dbReference type="ARBA" id="ARBA00022741"/>
    </source>
</evidence>
<dbReference type="UniPathway" id="UPA00060">
    <property type="reaction ID" value="UER00139"/>
</dbReference>
<comment type="catalytic activity">
    <reaction evidence="1">
        <text>5-(2-hydroxyethyl)-4-methylthiazole + ATP = 4-methyl-5-(2-phosphooxyethyl)-thiazole + ADP + H(+)</text>
        <dbReference type="Rhea" id="RHEA:24212"/>
        <dbReference type="ChEBI" id="CHEBI:15378"/>
        <dbReference type="ChEBI" id="CHEBI:17957"/>
        <dbReference type="ChEBI" id="CHEBI:30616"/>
        <dbReference type="ChEBI" id="CHEBI:58296"/>
        <dbReference type="ChEBI" id="CHEBI:456216"/>
        <dbReference type="EC" id="2.7.1.50"/>
    </reaction>
</comment>
<dbReference type="Gene3D" id="3.40.1190.20">
    <property type="match status" value="1"/>
</dbReference>
<evidence type="ECO:0000256" key="1">
    <source>
        <dbReference type="ARBA" id="ARBA00001771"/>
    </source>
</evidence>
<comment type="pathway">
    <text evidence="3">Cofactor biosynthesis; thiamine diphosphate biosynthesis; 4-methyl-5-(2-phosphoethyl)-thiazole from 5-(2-hydroxyethyl)-4-methylthiazole: step 1/1.</text>
</comment>
<dbReference type="PRINTS" id="PR01099">
    <property type="entry name" value="HYETHTZKNASE"/>
</dbReference>
<dbReference type="GO" id="GO:0009229">
    <property type="term" value="P:thiamine diphosphate biosynthetic process"/>
    <property type="evidence" value="ECO:0007669"/>
    <property type="project" value="UniProtKB-UniPathway"/>
</dbReference>
<comment type="cofactor">
    <cofactor evidence="2">
        <name>Mg(2+)</name>
        <dbReference type="ChEBI" id="CHEBI:18420"/>
    </cofactor>
</comment>
<sequence length="264" mass="27435">MRVSHLASEVARLSPLVYHVTNWVSGPLSARVCYALGGRALMTTHPEEALEAARMSQALLLNLGTPTEDRVVSIRRALDGAGDRPALLDPVGVGSFPGRLDLAMEILSRGISILKGNGAEISALLGEGKGQRGVDSDLPGPPLGVRRLAEDHRCCAVMTGEEDHVALGVSWGLVRLRGREVRGAVPVPGLGCALGSAMACALGVGADPFSAALWGCALFKGALRRALGACCGPGSLVEALIDQLHRARTGELDGENVEVIRADG</sequence>
<evidence type="ECO:0000256" key="11">
    <source>
        <dbReference type="ARBA" id="ARBA00022977"/>
    </source>
</evidence>
<keyword evidence="7" id="KW-0547">Nucleotide-binding</keyword>
<dbReference type="RefSeq" id="WP_012870433.1">
    <property type="nucleotide sequence ID" value="NC_013522.1"/>
</dbReference>
<evidence type="ECO:0000256" key="2">
    <source>
        <dbReference type="ARBA" id="ARBA00001946"/>
    </source>
</evidence>
<evidence type="ECO:0000256" key="9">
    <source>
        <dbReference type="ARBA" id="ARBA00022840"/>
    </source>
</evidence>
<evidence type="ECO:0000313" key="12">
    <source>
        <dbReference type="EMBL" id="ACZ19924.1"/>
    </source>
</evidence>
<dbReference type="Proteomes" id="UP000002030">
    <property type="component" value="Chromosome"/>
</dbReference>
<dbReference type="KEGG" id="tai:Taci_1710"/>
<dbReference type="EC" id="2.7.1.50" evidence="4"/>
<reference evidence="12 13" key="1">
    <citation type="journal article" date="2009" name="Stand. Genomic Sci.">
        <title>Complete genome sequence of Thermanaerovibrio acidaminovorans type strain (Su883).</title>
        <authorList>
            <person name="Chovatia M."/>
            <person name="Sikorski J."/>
            <person name="Schroder M."/>
            <person name="Lapidus A."/>
            <person name="Nolan M."/>
            <person name="Tice H."/>
            <person name="Glavina Del Rio T."/>
            <person name="Copeland A."/>
            <person name="Cheng J.F."/>
            <person name="Lucas S."/>
            <person name="Chen F."/>
            <person name="Bruce D."/>
            <person name="Goodwin L."/>
            <person name="Pitluck S."/>
            <person name="Ivanova N."/>
            <person name="Mavromatis K."/>
            <person name="Ovchinnikova G."/>
            <person name="Pati A."/>
            <person name="Chen A."/>
            <person name="Palaniappan K."/>
            <person name="Land M."/>
            <person name="Hauser L."/>
            <person name="Chang Y.J."/>
            <person name="Jeffries C.D."/>
            <person name="Chain P."/>
            <person name="Saunders E."/>
            <person name="Detter J.C."/>
            <person name="Brettin T."/>
            <person name="Rohde M."/>
            <person name="Goker M."/>
            <person name="Spring S."/>
            <person name="Bristow J."/>
            <person name="Markowitz V."/>
            <person name="Hugenholtz P."/>
            <person name="Kyrpides N.C."/>
            <person name="Klenk H.P."/>
            <person name="Eisen J.A."/>
        </authorList>
    </citation>
    <scope>NUCLEOTIDE SEQUENCE [LARGE SCALE GENOMIC DNA]</scope>
    <source>
        <strain evidence="13">ATCC 49978 / DSM 6589 / Su883</strain>
    </source>
</reference>
<keyword evidence="9" id="KW-0067">ATP-binding</keyword>
<evidence type="ECO:0000256" key="3">
    <source>
        <dbReference type="ARBA" id="ARBA00004868"/>
    </source>
</evidence>
<keyword evidence="10" id="KW-0460">Magnesium</keyword>
<dbReference type="SUPFAM" id="SSF53613">
    <property type="entry name" value="Ribokinase-like"/>
    <property type="match status" value="1"/>
</dbReference>
<dbReference type="GO" id="GO:0004417">
    <property type="term" value="F:hydroxyethylthiazole kinase activity"/>
    <property type="evidence" value="ECO:0007669"/>
    <property type="project" value="UniProtKB-EC"/>
</dbReference>
<keyword evidence="8 12" id="KW-0418">Kinase</keyword>